<reference evidence="2" key="1">
    <citation type="submission" date="2023-04" db="EMBL/GenBank/DDBJ databases">
        <authorList>
            <consortium name="ELIXIR-Norway"/>
        </authorList>
    </citation>
    <scope>NUCLEOTIDE SEQUENCE [LARGE SCALE GENOMIC DNA]</scope>
</reference>
<gene>
    <name evidence="2" type="ORF">MRATA1EN1_LOCUS10963</name>
</gene>
<evidence type="ECO:0000313" key="3">
    <source>
        <dbReference type="Proteomes" id="UP001176941"/>
    </source>
</evidence>
<evidence type="ECO:0000256" key="1">
    <source>
        <dbReference type="SAM" id="MobiDB-lite"/>
    </source>
</evidence>
<feature type="region of interest" description="Disordered" evidence="1">
    <location>
        <begin position="79"/>
        <end position="177"/>
    </location>
</feature>
<dbReference type="EMBL" id="OX459956">
    <property type="protein sequence ID" value="CAI9162001.1"/>
    <property type="molecule type" value="Genomic_DNA"/>
</dbReference>
<sequence>MFSSQPEIIKQLLTKSLEITAQRQNQITLQGPQEKVKVTSPPPLETLADSQLAETTVNPRLKNRGLSASCLGSTYPLLMPPLYENGPASPQHHSASHMEPSGQDRGPELLAGPCSPSPGSPRPRRALAPAGEMSGAAKRRAEALGPEWSRPGPVGQSPTPGARPSWASLSRSPCGHT</sequence>
<organism evidence="2 3">
    <name type="scientific">Rangifer tarandus platyrhynchus</name>
    <name type="common">Svalbard reindeer</name>
    <dbReference type="NCBI Taxonomy" id="3082113"/>
    <lineage>
        <taxon>Eukaryota</taxon>
        <taxon>Metazoa</taxon>
        <taxon>Chordata</taxon>
        <taxon>Craniata</taxon>
        <taxon>Vertebrata</taxon>
        <taxon>Euteleostomi</taxon>
        <taxon>Mammalia</taxon>
        <taxon>Eutheria</taxon>
        <taxon>Laurasiatheria</taxon>
        <taxon>Artiodactyla</taxon>
        <taxon>Ruminantia</taxon>
        <taxon>Pecora</taxon>
        <taxon>Cervidae</taxon>
        <taxon>Odocoileinae</taxon>
        <taxon>Rangifer</taxon>
    </lineage>
</organism>
<proteinExistence type="predicted"/>
<dbReference type="Proteomes" id="UP001176941">
    <property type="component" value="Chromosome 20"/>
</dbReference>
<keyword evidence="3" id="KW-1185">Reference proteome</keyword>
<protein>
    <submittedName>
        <fullName evidence="2">Uncharacterized protein</fullName>
    </submittedName>
</protein>
<name>A0ABN8YQ36_RANTA</name>
<accession>A0ABN8YQ36</accession>
<evidence type="ECO:0000313" key="2">
    <source>
        <dbReference type="EMBL" id="CAI9162001.1"/>
    </source>
</evidence>